<dbReference type="EMBL" id="RJTL01000014">
    <property type="protein sequence ID" value="RNM07407.1"/>
    <property type="molecule type" value="Genomic_DNA"/>
</dbReference>
<protein>
    <submittedName>
        <fullName evidence="1">PAAR domain-containing protein</fullName>
    </submittedName>
</protein>
<accession>A0A454TSY0</accession>
<proteinExistence type="predicted"/>
<reference evidence="1 2" key="1">
    <citation type="submission" date="2018-10" db="EMBL/GenBank/DDBJ databases">
        <title>Draft Genome Sequence of Ralstonia pseudosolanacearum (R. solanacearum phylotype I) Strain Tg03 Isolated from Luffa cylindrica in China.</title>
        <authorList>
            <person name="Yuan G.-Q."/>
            <person name="Li Q.-Q."/>
            <person name="Zhang Y.-W."/>
        </authorList>
    </citation>
    <scope>NUCLEOTIDE SEQUENCE [LARGE SCALE GENOMIC DNA]</scope>
    <source>
        <strain evidence="1 2">Tg03</strain>
    </source>
</reference>
<dbReference type="Pfam" id="PF05488">
    <property type="entry name" value="PAAR_motif"/>
    <property type="match status" value="1"/>
</dbReference>
<dbReference type="AlphaFoldDB" id="A0A454TSY0"/>
<dbReference type="Proteomes" id="UP000271222">
    <property type="component" value="Unassembled WGS sequence"/>
</dbReference>
<dbReference type="CDD" id="cd14744">
    <property type="entry name" value="PAAR_CT_2"/>
    <property type="match status" value="1"/>
</dbReference>
<comment type="caution">
    <text evidence="1">The sequence shown here is derived from an EMBL/GenBank/DDBJ whole genome shotgun (WGS) entry which is preliminary data.</text>
</comment>
<gene>
    <name evidence="1" type="ORF">EGA29_10850</name>
</gene>
<organism evidence="1 2">
    <name type="scientific">Ralstonia pseudosolanacearum</name>
    <dbReference type="NCBI Taxonomy" id="1310165"/>
    <lineage>
        <taxon>Bacteria</taxon>
        <taxon>Pseudomonadati</taxon>
        <taxon>Pseudomonadota</taxon>
        <taxon>Betaproteobacteria</taxon>
        <taxon>Burkholderiales</taxon>
        <taxon>Burkholderiaceae</taxon>
        <taxon>Ralstonia</taxon>
        <taxon>Ralstonia solanacearum species complex</taxon>
    </lineage>
</organism>
<evidence type="ECO:0000313" key="1">
    <source>
        <dbReference type="EMBL" id="RNM07407.1"/>
    </source>
</evidence>
<name>A0A454TSY0_9RALS</name>
<evidence type="ECO:0000313" key="2">
    <source>
        <dbReference type="Proteomes" id="UP000271222"/>
    </source>
</evidence>
<dbReference type="InterPro" id="IPR008727">
    <property type="entry name" value="PAAR_motif"/>
</dbReference>
<sequence>MRIRQRLQLGVYVRRYYIRSGDKTTAGGVVAQAEERFKHNGIPVAYSGAEIYCHTCKSVGYIQNVPPYRPFGILGKQIALEGDICVCKCNPPPRLIASQNTASMSFDEEELRRVGLTADGKPLVAASPASVFDDRFQILDASTGEPIANAEYAIERANGEVEHGITDQHGRTHLLTATEQAEVVHIYV</sequence>
<dbReference type="OrthoDB" id="8927283at2"/>